<dbReference type="Gene3D" id="1.20.1330.10">
    <property type="entry name" value="f41 fragment of flagellin, N-terminal domain"/>
    <property type="match status" value="1"/>
</dbReference>
<keyword evidence="4" id="KW-0964">Secreted</keyword>
<dbReference type="PANTHER" id="PTHR42792:SF2">
    <property type="entry name" value="FLAGELLIN"/>
    <property type="match status" value="1"/>
</dbReference>
<evidence type="ECO:0000259" key="6">
    <source>
        <dbReference type="Pfam" id="PF00700"/>
    </source>
</evidence>
<evidence type="ECO:0000256" key="3">
    <source>
        <dbReference type="ARBA" id="ARBA00023143"/>
    </source>
</evidence>
<dbReference type="Pfam" id="PF00669">
    <property type="entry name" value="Flagellin_N"/>
    <property type="match status" value="1"/>
</dbReference>
<evidence type="ECO:0000256" key="1">
    <source>
        <dbReference type="ARBA" id="ARBA00005709"/>
    </source>
</evidence>
<dbReference type="InterPro" id="IPR001029">
    <property type="entry name" value="Flagellin_N"/>
</dbReference>
<evidence type="ECO:0000256" key="2">
    <source>
        <dbReference type="ARBA" id="ARBA00020110"/>
    </source>
</evidence>
<dbReference type="KEGG" id="psua:FLK61_37935"/>
<evidence type="ECO:0000256" key="4">
    <source>
        <dbReference type="RuleBase" id="RU362073"/>
    </source>
</evidence>
<accession>A0A859FH72</accession>
<dbReference type="EMBL" id="CP041372">
    <property type="protein sequence ID" value="QKS72411.1"/>
    <property type="molecule type" value="Genomic_DNA"/>
</dbReference>
<feature type="domain" description="Flagellin N-terminal" evidence="5">
    <location>
        <begin position="6"/>
        <end position="136"/>
    </location>
</feature>
<dbReference type="GO" id="GO:0005576">
    <property type="term" value="C:extracellular region"/>
    <property type="evidence" value="ECO:0007669"/>
    <property type="project" value="UniProtKB-SubCell"/>
</dbReference>
<organism evidence="7 8">
    <name type="scientific">Paenalkalicoccus suaedae</name>
    <dbReference type="NCBI Taxonomy" id="2592382"/>
    <lineage>
        <taxon>Bacteria</taxon>
        <taxon>Bacillati</taxon>
        <taxon>Bacillota</taxon>
        <taxon>Bacilli</taxon>
        <taxon>Bacillales</taxon>
        <taxon>Bacillaceae</taxon>
        <taxon>Paenalkalicoccus</taxon>
    </lineage>
</organism>
<proteinExistence type="inferred from homology"/>
<dbReference type="RefSeq" id="WP_176010389.1">
    <property type="nucleotide sequence ID" value="NZ_CP041372.2"/>
</dbReference>
<dbReference type="InterPro" id="IPR001492">
    <property type="entry name" value="Flagellin"/>
</dbReference>
<keyword evidence="8" id="KW-1185">Reference proteome</keyword>
<dbReference type="PRINTS" id="PR00207">
    <property type="entry name" value="FLAGELLIN"/>
</dbReference>
<dbReference type="InterPro" id="IPR046358">
    <property type="entry name" value="Flagellin_C"/>
</dbReference>
<keyword evidence="7" id="KW-0282">Flagellum</keyword>
<evidence type="ECO:0000259" key="5">
    <source>
        <dbReference type="Pfam" id="PF00669"/>
    </source>
</evidence>
<sequence length="261" mass="28359">MMNNASFMLGTTRNNVDLYKNMIKISSSDRLFRAAQNAASLGISENMRSQIRGNSVTARNISDSQSLIRTADGALGSSHDILQRMRQLSVQANNGTLTESDRGILQREFDGLRETIDSIGRNTQFNTQPLLDGTFTNKQTAGSNGTILSTSIPSSLSEDLGLASIDLRSNPQAALSLIDHSISQLSDRRSTLGATDNRLNYAGSLAQTMLLQTTNAESRIRDTDIAKAITDHHQYMLMYQAKLSAQKLGIGMSGMAIQLLA</sequence>
<keyword evidence="3 4" id="KW-0975">Bacterial flagellum</keyword>
<dbReference type="GO" id="GO:0005198">
    <property type="term" value="F:structural molecule activity"/>
    <property type="evidence" value="ECO:0007669"/>
    <property type="project" value="UniProtKB-UniRule"/>
</dbReference>
<dbReference type="SUPFAM" id="SSF64518">
    <property type="entry name" value="Phase 1 flagellin"/>
    <property type="match status" value="1"/>
</dbReference>
<comment type="subcellular location">
    <subcellularLocation>
        <location evidence="4">Secreted</location>
    </subcellularLocation>
    <subcellularLocation>
        <location evidence="4">Bacterial flagellum</location>
    </subcellularLocation>
</comment>
<comment type="similarity">
    <text evidence="1 4">Belongs to the bacterial flagellin family.</text>
</comment>
<dbReference type="AlphaFoldDB" id="A0A859FH72"/>
<feature type="domain" description="Flagellin C-terminal" evidence="6">
    <location>
        <begin position="176"/>
        <end position="242"/>
    </location>
</feature>
<protein>
    <recommendedName>
        <fullName evidence="2 4">Flagellin</fullName>
    </recommendedName>
</protein>
<dbReference type="PANTHER" id="PTHR42792">
    <property type="entry name" value="FLAGELLIN"/>
    <property type="match status" value="1"/>
</dbReference>
<gene>
    <name evidence="7" type="ORF">FLK61_37935</name>
</gene>
<keyword evidence="7" id="KW-0966">Cell projection</keyword>
<dbReference type="Proteomes" id="UP000318138">
    <property type="component" value="Chromosome"/>
</dbReference>
<evidence type="ECO:0000313" key="7">
    <source>
        <dbReference type="EMBL" id="QKS72411.1"/>
    </source>
</evidence>
<comment type="function">
    <text evidence="4">Flagellin is the subunit protein which polymerizes to form the filaments of bacterial flagella.</text>
</comment>
<reference evidence="8" key="1">
    <citation type="submission" date="2019-07" db="EMBL/GenBank/DDBJ databases">
        <title>Bacillus alkalisoli sp. nov. isolated from saline soil.</title>
        <authorList>
            <person name="Sun J.-Q."/>
            <person name="Xu L."/>
        </authorList>
    </citation>
    <scope>NUCLEOTIDE SEQUENCE [LARGE SCALE GENOMIC DNA]</scope>
    <source>
        <strain evidence="8">M4U3P1</strain>
    </source>
</reference>
<name>A0A859FH72_9BACI</name>
<evidence type="ECO:0000313" key="8">
    <source>
        <dbReference type="Proteomes" id="UP000318138"/>
    </source>
</evidence>
<dbReference type="Pfam" id="PF00700">
    <property type="entry name" value="Flagellin_C"/>
    <property type="match status" value="1"/>
</dbReference>
<keyword evidence="7" id="KW-0969">Cilium</keyword>
<dbReference type="GO" id="GO:0009288">
    <property type="term" value="C:bacterial-type flagellum"/>
    <property type="evidence" value="ECO:0007669"/>
    <property type="project" value="UniProtKB-SubCell"/>
</dbReference>